<dbReference type="Proteomes" id="UP001056708">
    <property type="component" value="Chromosome"/>
</dbReference>
<evidence type="ECO:0000256" key="1">
    <source>
        <dbReference type="SAM" id="MobiDB-lite"/>
    </source>
</evidence>
<evidence type="ECO:0000313" key="3">
    <source>
        <dbReference type="Proteomes" id="UP001056708"/>
    </source>
</evidence>
<proteinExistence type="predicted"/>
<organism evidence="2 3">
    <name type="scientific">Phormidium yuhuli AB48</name>
    <dbReference type="NCBI Taxonomy" id="2940671"/>
    <lineage>
        <taxon>Bacteria</taxon>
        <taxon>Bacillati</taxon>
        <taxon>Cyanobacteriota</taxon>
        <taxon>Cyanophyceae</taxon>
        <taxon>Oscillatoriophycideae</taxon>
        <taxon>Oscillatoriales</taxon>
        <taxon>Oscillatoriaceae</taxon>
        <taxon>Phormidium</taxon>
        <taxon>Phormidium yuhuli</taxon>
    </lineage>
</organism>
<protein>
    <submittedName>
        <fullName evidence="2">Uncharacterized protein</fullName>
    </submittedName>
</protein>
<evidence type="ECO:0000313" key="2">
    <source>
        <dbReference type="EMBL" id="USR92786.1"/>
    </source>
</evidence>
<reference evidence="2" key="1">
    <citation type="submission" date="2022-06" db="EMBL/GenBank/DDBJ databases">
        <title>Genome sequence of Phormidium yuhuli AB48 isolated from an industrial photobioreactor environment.</title>
        <authorList>
            <person name="Qiu Y."/>
            <person name="Noonan A.J.C."/>
            <person name="Dofher K."/>
            <person name="Koch M."/>
            <person name="Kieft B."/>
            <person name="Lin X."/>
            <person name="Ziels R.M."/>
            <person name="Hallam S.J."/>
        </authorList>
    </citation>
    <scope>NUCLEOTIDE SEQUENCE</scope>
    <source>
        <strain evidence="2">AB48</strain>
    </source>
</reference>
<dbReference type="RefSeq" id="WP_252664963.1">
    <property type="nucleotide sequence ID" value="NZ_CP098611.1"/>
</dbReference>
<keyword evidence="3" id="KW-1185">Reference proteome</keyword>
<accession>A0ABY5AWW4</accession>
<gene>
    <name evidence="2" type="ORF">NEA10_08765</name>
</gene>
<feature type="region of interest" description="Disordered" evidence="1">
    <location>
        <begin position="1"/>
        <end position="22"/>
    </location>
</feature>
<sequence>MNIIAAPGVAHPQPDRSPLNLDHLDRPPERFEEPIIRPDTVSQEGLTEPSLWWAAQQFGGSLLNTWLAYPERQQIDLVINPQVWTPMDYLERHQFVHQMGLVARSQGYNLRVFNRQQPKRLLAAYTCDFQESPPRCRVDIKRAGPSGMLRLIPESPPL</sequence>
<dbReference type="EMBL" id="CP098611">
    <property type="protein sequence ID" value="USR92786.1"/>
    <property type="molecule type" value="Genomic_DNA"/>
</dbReference>
<name>A0ABY5AWW4_9CYAN</name>